<sequence>MSVKGDDDRGLQIFIMNNESDVGFPHIRLQIGKERGRTKVKGAKLQMLFDVVQGVKREIFPNQLFPSLKPQGQFLGLEVERNPTSARRSRFWNL</sequence>
<organism evidence="1 2">
    <name type="scientific">Arctium lappa</name>
    <name type="common">Greater burdock</name>
    <name type="synonym">Lappa major</name>
    <dbReference type="NCBI Taxonomy" id="4217"/>
    <lineage>
        <taxon>Eukaryota</taxon>
        <taxon>Viridiplantae</taxon>
        <taxon>Streptophyta</taxon>
        <taxon>Embryophyta</taxon>
        <taxon>Tracheophyta</taxon>
        <taxon>Spermatophyta</taxon>
        <taxon>Magnoliopsida</taxon>
        <taxon>eudicotyledons</taxon>
        <taxon>Gunneridae</taxon>
        <taxon>Pentapetalae</taxon>
        <taxon>asterids</taxon>
        <taxon>campanulids</taxon>
        <taxon>Asterales</taxon>
        <taxon>Asteraceae</taxon>
        <taxon>Carduoideae</taxon>
        <taxon>Cardueae</taxon>
        <taxon>Arctiinae</taxon>
        <taxon>Arctium</taxon>
    </lineage>
</organism>
<reference evidence="2" key="1">
    <citation type="journal article" date="2022" name="Mol. Ecol. Resour.">
        <title>The genomes of chicory, endive, great burdock and yacon provide insights into Asteraceae palaeo-polyploidization history and plant inulin production.</title>
        <authorList>
            <person name="Fan W."/>
            <person name="Wang S."/>
            <person name="Wang H."/>
            <person name="Wang A."/>
            <person name="Jiang F."/>
            <person name="Liu H."/>
            <person name="Zhao H."/>
            <person name="Xu D."/>
            <person name="Zhang Y."/>
        </authorList>
    </citation>
    <scope>NUCLEOTIDE SEQUENCE [LARGE SCALE GENOMIC DNA]</scope>
    <source>
        <strain evidence="2">cv. Niubang</strain>
    </source>
</reference>
<gene>
    <name evidence="1" type="ORF">L6452_35992</name>
</gene>
<dbReference type="Proteomes" id="UP001055879">
    <property type="component" value="Linkage Group LG13"/>
</dbReference>
<proteinExistence type="predicted"/>
<keyword evidence="2" id="KW-1185">Reference proteome</keyword>
<reference evidence="1 2" key="2">
    <citation type="journal article" date="2022" name="Mol. Ecol. Resour.">
        <title>The genomes of chicory, endive, great burdock and yacon provide insights into Asteraceae paleo-polyploidization history and plant inulin production.</title>
        <authorList>
            <person name="Fan W."/>
            <person name="Wang S."/>
            <person name="Wang H."/>
            <person name="Wang A."/>
            <person name="Jiang F."/>
            <person name="Liu H."/>
            <person name="Zhao H."/>
            <person name="Xu D."/>
            <person name="Zhang Y."/>
        </authorList>
    </citation>
    <scope>NUCLEOTIDE SEQUENCE [LARGE SCALE GENOMIC DNA]</scope>
    <source>
        <strain evidence="2">cv. Niubang</strain>
    </source>
</reference>
<evidence type="ECO:0000313" key="2">
    <source>
        <dbReference type="Proteomes" id="UP001055879"/>
    </source>
</evidence>
<protein>
    <submittedName>
        <fullName evidence="1">Uncharacterized protein</fullName>
    </submittedName>
</protein>
<dbReference type="EMBL" id="CM042059">
    <property type="protein sequence ID" value="KAI3681207.1"/>
    <property type="molecule type" value="Genomic_DNA"/>
</dbReference>
<accession>A0ACB8Y787</accession>
<name>A0ACB8Y787_ARCLA</name>
<evidence type="ECO:0000313" key="1">
    <source>
        <dbReference type="EMBL" id="KAI3681207.1"/>
    </source>
</evidence>
<comment type="caution">
    <text evidence="1">The sequence shown here is derived from an EMBL/GenBank/DDBJ whole genome shotgun (WGS) entry which is preliminary data.</text>
</comment>